<keyword evidence="3" id="KW-1185">Reference proteome</keyword>
<protein>
    <submittedName>
        <fullName evidence="2">Uncharacterized protein</fullName>
    </submittedName>
</protein>
<name>A0A9N9LA62_9HELO</name>
<dbReference type="EMBL" id="CAJVRL010000092">
    <property type="protein sequence ID" value="CAG8959772.1"/>
    <property type="molecule type" value="Genomic_DNA"/>
</dbReference>
<evidence type="ECO:0000313" key="2">
    <source>
        <dbReference type="EMBL" id="CAG8959772.1"/>
    </source>
</evidence>
<sequence>METNLEALRMEQSAESLFKLLRAALGYSFFLRQLYISRSAASCGIRQIRRAMFCQDKGHNLRSGQRRIEHVSEQPLDTPFGTDTTFQPSANAMLSTQNLRTKERQTHQHRDELGSYG</sequence>
<reference evidence="2" key="1">
    <citation type="submission" date="2021-07" db="EMBL/GenBank/DDBJ databases">
        <authorList>
            <person name="Durling M."/>
        </authorList>
    </citation>
    <scope>NUCLEOTIDE SEQUENCE</scope>
</reference>
<accession>A0A9N9LA62</accession>
<evidence type="ECO:0000313" key="3">
    <source>
        <dbReference type="Proteomes" id="UP000696280"/>
    </source>
</evidence>
<gene>
    <name evidence="2" type="ORF">HYFRA_00001679</name>
</gene>
<evidence type="ECO:0000256" key="1">
    <source>
        <dbReference type="SAM" id="MobiDB-lite"/>
    </source>
</evidence>
<proteinExistence type="predicted"/>
<organism evidence="2 3">
    <name type="scientific">Hymenoscyphus fraxineus</name>
    <dbReference type="NCBI Taxonomy" id="746836"/>
    <lineage>
        <taxon>Eukaryota</taxon>
        <taxon>Fungi</taxon>
        <taxon>Dikarya</taxon>
        <taxon>Ascomycota</taxon>
        <taxon>Pezizomycotina</taxon>
        <taxon>Leotiomycetes</taxon>
        <taxon>Helotiales</taxon>
        <taxon>Helotiaceae</taxon>
        <taxon>Hymenoscyphus</taxon>
    </lineage>
</organism>
<feature type="compositionally biased region" description="Basic and acidic residues" evidence="1">
    <location>
        <begin position="100"/>
        <end position="117"/>
    </location>
</feature>
<dbReference type="AlphaFoldDB" id="A0A9N9LA62"/>
<dbReference type="Proteomes" id="UP000696280">
    <property type="component" value="Unassembled WGS sequence"/>
</dbReference>
<comment type="caution">
    <text evidence="2">The sequence shown here is derived from an EMBL/GenBank/DDBJ whole genome shotgun (WGS) entry which is preliminary data.</text>
</comment>
<feature type="region of interest" description="Disordered" evidence="1">
    <location>
        <begin position="98"/>
        <end position="117"/>
    </location>
</feature>